<dbReference type="VEuPathDB" id="TrichDB:TRFO_28909"/>
<reference evidence="2" key="1">
    <citation type="submission" date="2016-10" db="EMBL/GenBank/DDBJ databases">
        <authorList>
            <person name="Benchimol M."/>
            <person name="Almeida L.G."/>
            <person name="Vasconcelos A.T."/>
            <person name="Perreira-Neves A."/>
            <person name="Rosa I.A."/>
            <person name="Tasca T."/>
            <person name="Bogo M.R."/>
            <person name="de Souza W."/>
        </authorList>
    </citation>
    <scope>NUCLEOTIDE SEQUENCE [LARGE SCALE GENOMIC DNA]</scope>
    <source>
        <strain evidence="2">K</strain>
    </source>
</reference>
<protein>
    <recommendedName>
        <fullName evidence="1">Spt20-like SEP domain-containing protein</fullName>
    </recommendedName>
</protein>
<dbReference type="Pfam" id="PF12090">
    <property type="entry name" value="Spt20_SEP"/>
    <property type="match status" value="1"/>
</dbReference>
<evidence type="ECO:0000313" key="2">
    <source>
        <dbReference type="EMBL" id="OHT03650.1"/>
    </source>
</evidence>
<dbReference type="GeneID" id="94841159"/>
<dbReference type="AlphaFoldDB" id="A0A1J4JY77"/>
<name>A0A1J4JY77_9EUKA</name>
<dbReference type="Proteomes" id="UP000179807">
    <property type="component" value="Unassembled WGS sequence"/>
</dbReference>
<proteinExistence type="predicted"/>
<dbReference type="RefSeq" id="XP_068356786.1">
    <property type="nucleotide sequence ID" value="XM_068506455.1"/>
</dbReference>
<dbReference type="OrthoDB" id="1932706at2759"/>
<dbReference type="EMBL" id="MLAK01000819">
    <property type="protein sequence ID" value="OHT03650.1"/>
    <property type="molecule type" value="Genomic_DNA"/>
</dbReference>
<evidence type="ECO:0000313" key="3">
    <source>
        <dbReference type="Proteomes" id="UP000179807"/>
    </source>
</evidence>
<keyword evidence="3" id="KW-1185">Reference proteome</keyword>
<organism evidence="2 3">
    <name type="scientific">Tritrichomonas foetus</name>
    <dbReference type="NCBI Taxonomy" id="1144522"/>
    <lineage>
        <taxon>Eukaryota</taxon>
        <taxon>Metamonada</taxon>
        <taxon>Parabasalia</taxon>
        <taxon>Tritrichomonadida</taxon>
        <taxon>Tritrichomonadidae</taxon>
        <taxon>Tritrichomonas</taxon>
    </lineage>
</organism>
<accession>A0A1J4JY77</accession>
<gene>
    <name evidence="2" type="ORF">TRFO_28909</name>
</gene>
<dbReference type="InterPro" id="IPR046468">
    <property type="entry name" value="Spt20-like_SEP"/>
</dbReference>
<evidence type="ECO:0000259" key="1">
    <source>
        <dbReference type="Pfam" id="PF12090"/>
    </source>
</evidence>
<comment type="caution">
    <text evidence="2">The sequence shown here is derived from an EMBL/GenBank/DDBJ whole genome shotgun (WGS) entry which is preliminary data.</text>
</comment>
<feature type="domain" description="Spt20-like SEP" evidence="1">
    <location>
        <begin position="98"/>
        <end position="232"/>
    </location>
</feature>
<sequence length="294" mass="33647">MKNGRIHFFFPSTKVDSECQTPIVYNTTHKTDTIYDEIHKLAEESLIFQDPRPTNLIDLSYMQGFNSRLAYFLSNANDKRFDHLSPPPDLFHDLTVGLKVNLLDKSLTISGTDAKKVHHYPYENGIIPILESLESGIIGRELSAILNSIKANSWEDGRILCQITDFRFEKPLTYNRLLTVSYDIVNSPDFIQKTASSSQIIEAEKRILLLLHPQICTDPSPDVARATSIFDWRKKMWMQSGKIDPKASEAPKEQTLKPLETGNIELQRLEERVKIPDSIFQEFTRFTRGNSVTT</sequence>